<feature type="region of interest" description="Disordered" evidence="1">
    <location>
        <begin position="1"/>
        <end position="63"/>
    </location>
</feature>
<reference evidence="2 3" key="1">
    <citation type="journal article" date="2015" name="Proc. Natl. Acad. Sci. U.S.A.">
        <title>The resurrection genome of Boea hygrometrica: A blueprint for survival of dehydration.</title>
        <authorList>
            <person name="Xiao L."/>
            <person name="Yang G."/>
            <person name="Zhang L."/>
            <person name="Yang X."/>
            <person name="Zhao S."/>
            <person name="Ji Z."/>
            <person name="Zhou Q."/>
            <person name="Hu M."/>
            <person name="Wang Y."/>
            <person name="Chen M."/>
            <person name="Xu Y."/>
            <person name="Jin H."/>
            <person name="Xiao X."/>
            <person name="Hu G."/>
            <person name="Bao F."/>
            <person name="Hu Y."/>
            <person name="Wan P."/>
            <person name="Li L."/>
            <person name="Deng X."/>
            <person name="Kuang T."/>
            <person name="Xiang C."/>
            <person name="Zhu J.K."/>
            <person name="Oliver M.J."/>
            <person name="He Y."/>
        </authorList>
    </citation>
    <scope>NUCLEOTIDE SEQUENCE [LARGE SCALE GENOMIC DNA]</scope>
    <source>
        <strain evidence="3">cv. XS01</strain>
    </source>
</reference>
<feature type="compositionally biased region" description="Basic and acidic residues" evidence="1">
    <location>
        <begin position="48"/>
        <end position="63"/>
    </location>
</feature>
<accession>A0A2Z7B7T2</accession>
<name>A0A2Z7B7T2_9LAMI</name>
<sequence length="76" mass="9099">MDQLRRRRSKIESKSRTEQVSVEDQIRGSAQRTISEEEHRRSGQSWSSKEDRTRTEQARTKLHFVRAERVSELRQS</sequence>
<evidence type="ECO:0000256" key="1">
    <source>
        <dbReference type="SAM" id="MobiDB-lite"/>
    </source>
</evidence>
<dbReference type="EMBL" id="KV010231">
    <property type="protein sequence ID" value="KZV27927.1"/>
    <property type="molecule type" value="Genomic_DNA"/>
</dbReference>
<gene>
    <name evidence="2" type="ORF">F511_30711</name>
</gene>
<dbReference type="Proteomes" id="UP000250235">
    <property type="component" value="Unassembled WGS sequence"/>
</dbReference>
<keyword evidence="3" id="KW-1185">Reference proteome</keyword>
<protein>
    <submittedName>
        <fullName evidence="2">Uncharacterized protein</fullName>
    </submittedName>
</protein>
<evidence type="ECO:0000313" key="2">
    <source>
        <dbReference type="EMBL" id="KZV27927.1"/>
    </source>
</evidence>
<organism evidence="2 3">
    <name type="scientific">Dorcoceras hygrometricum</name>
    <dbReference type="NCBI Taxonomy" id="472368"/>
    <lineage>
        <taxon>Eukaryota</taxon>
        <taxon>Viridiplantae</taxon>
        <taxon>Streptophyta</taxon>
        <taxon>Embryophyta</taxon>
        <taxon>Tracheophyta</taxon>
        <taxon>Spermatophyta</taxon>
        <taxon>Magnoliopsida</taxon>
        <taxon>eudicotyledons</taxon>
        <taxon>Gunneridae</taxon>
        <taxon>Pentapetalae</taxon>
        <taxon>asterids</taxon>
        <taxon>lamiids</taxon>
        <taxon>Lamiales</taxon>
        <taxon>Gesneriaceae</taxon>
        <taxon>Didymocarpoideae</taxon>
        <taxon>Trichosporeae</taxon>
        <taxon>Loxocarpinae</taxon>
        <taxon>Dorcoceras</taxon>
    </lineage>
</organism>
<feature type="compositionally biased region" description="Polar residues" evidence="1">
    <location>
        <begin position="18"/>
        <end position="33"/>
    </location>
</feature>
<proteinExistence type="predicted"/>
<evidence type="ECO:0000313" key="3">
    <source>
        <dbReference type="Proteomes" id="UP000250235"/>
    </source>
</evidence>
<dbReference type="AlphaFoldDB" id="A0A2Z7B7T2"/>